<evidence type="ECO:0000313" key="4">
    <source>
        <dbReference type="EMBL" id="QOW19053.1"/>
    </source>
</evidence>
<feature type="domain" description="BPP" evidence="3">
    <location>
        <begin position="32"/>
        <end position="368"/>
    </location>
</feature>
<dbReference type="PROSITE" id="PS51662">
    <property type="entry name" value="BP_PHYTASE"/>
    <property type="match status" value="1"/>
</dbReference>
<dbReference type="InterPro" id="IPR003431">
    <property type="entry name" value="B-propeller_Phytase"/>
</dbReference>
<protein>
    <submittedName>
        <fullName evidence="4">Phytase</fullName>
    </submittedName>
</protein>
<dbReference type="GO" id="GO:0016158">
    <property type="term" value="F:inositol hexakisphosphate 3-phosphatase activity"/>
    <property type="evidence" value="ECO:0007669"/>
    <property type="project" value="InterPro"/>
</dbReference>
<dbReference type="Pfam" id="PF01436">
    <property type="entry name" value="NHL"/>
    <property type="match status" value="1"/>
</dbReference>
<dbReference type="Gene3D" id="2.120.10.30">
    <property type="entry name" value="TolB, C-terminal domain"/>
    <property type="match status" value="1"/>
</dbReference>
<keyword evidence="1" id="KW-0677">Repeat</keyword>
<proteinExistence type="predicted"/>
<evidence type="ECO:0000259" key="3">
    <source>
        <dbReference type="PROSITE" id="PS51662"/>
    </source>
</evidence>
<dbReference type="InterPro" id="IPR001258">
    <property type="entry name" value="NHL_repeat"/>
</dbReference>
<evidence type="ECO:0000256" key="1">
    <source>
        <dbReference type="ARBA" id="ARBA00022737"/>
    </source>
</evidence>
<feature type="signal peptide" evidence="2">
    <location>
        <begin position="1"/>
        <end position="17"/>
    </location>
</feature>
<dbReference type="PROSITE" id="PS51257">
    <property type="entry name" value="PROKAR_LIPOPROTEIN"/>
    <property type="match status" value="1"/>
</dbReference>
<keyword evidence="5" id="KW-1185">Reference proteome</keyword>
<evidence type="ECO:0000256" key="2">
    <source>
        <dbReference type="SAM" id="SignalP"/>
    </source>
</evidence>
<dbReference type="SUPFAM" id="SSF50956">
    <property type="entry name" value="Thermostable phytase (3-phytase)"/>
    <property type="match status" value="1"/>
</dbReference>
<evidence type="ECO:0000313" key="5">
    <source>
        <dbReference type="Proteomes" id="UP000594059"/>
    </source>
</evidence>
<dbReference type="EMBL" id="CP063656">
    <property type="protein sequence ID" value="QOW19053.1"/>
    <property type="molecule type" value="Genomic_DNA"/>
</dbReference>
<gene>
    <name evidence="4" type="ORF">INQ41_10365</name>
</gene>
<feature type="chain" id="PRO_5032856874" evidence="2">
    <location>
        <begin position="18"/>
        <end position="378"/>
    </location>
</feature>
<dbReference type="RefSeq" id="WP_193984247.1">
    <property type="nucleotide sequence ID" value="NZ_CP063656.1"/>
</dbReference>
<keyword evidence="2" id="KW-0732">Signal</keyword>
<organism evidence="4 5">
    <name type="scientific">Novilysobacter ciconiae</name>
    <dbReference type="NCBI Taxonomy" id="2781022"/>
    <lineage>
        <taxon>Bacteria</taxon>
        <taxon>Pseudomonadati</taxon>
        <taxon>Pseudomonadota</taxon>
        <taxon>Gammaproteobacteria</taxon>
        <taxon>Lysobacterales</taxon>
        <taxon>Lysobacteraceae</taxon>
        <taxon>Novilysobacter</taxon>
    </lineage>
</organism>
<dbReference type="Proteomes" id="UP000594059">
    <property type="component" value="Chromosome"/>
</dbReference>
<dbReference type="InterPro" id="IPR011042">
    <property type="entry name" value="6-blade_b-propeller_TolB-like"/>
</dbReference>
<dbReference type="AlphaFoldDB" id="A0A7S6ZRQ0"/>
<name>A0A7S6ZRQ0_9GAMM</name>
<reference evidence="4 5" key="1">
    <citation type="submission" date="2020-10" db="EMBL/GenBank/DDBJ databases">
        <title>complete genome sequencing of Lysobacter sp. H21R20.</title>
        <authorList>
            <person name="Bae J.-W."/>
            <person name="Lee S.-Y."/>
        </authorList>
    </citation>
    <scope>NUCLEOTIDE SEQUENCE [LARGE SCALE GENOMIC DNA]</scope>
    <source>
        <strain evidence="4 5">H21R20</strain>
    </source>
</reference>
<sequence>MTLCRFLAATGVLLALAGCATGLQRNSDMAPVSAVDAAAFPVDERVVPERYVSPAHPGVELDSLATWPAPDGRTWLIASAKTAHTLVVFDADTGEWLQTVGGKEDAARTFKRPNGLAVHGDRLFVAERDNHRVQMLALPDFAPLGTFGEDQLRSPYGLWINEVSPGGLDVYVTDSFMYGKRFEIVPPLEELDQRVRRFHIELDGEGFRASYLGSFGDTAEPGALRVVESIAGDPAFDRLMIADERFPGSTGRNASTLREYTLAGAFTGRSLPEDTFATEAEGVALWACGPDTGYWVAVDQRETRTAFHLFNRVDLAPAGSFRGMTTAMSDGVAVHAAGTTAFPDGALFAMHKDEAVSAFDLADIARSLELAAECTGSR</sequence>
<dbReference type="KEGG" id="lcic:INQ41_10365"/>
<accession>A0A7S6ZRQ0</accession>